<evidence type="ECO:0000313" key="3">
    <source>
        <dbReference type="Proteomes" id="UP000298327"/>
    </source>
</evidence>
<name>A0A4Y9YW93_9AGAM</name>
<comment type="caution">
    <text evidence="2">The sequence shown here is derived from an EMBL/GenBank/DDBJ whole genome shotgun (WGS) entry which is preliminary data.</text>
</comment>
<dbReference type="EMBL" id="SEOQ01000244">
    <property type="protein sequence ID" value="TFY66482.1"/>
    <property type="molecule type" value="Genomic_DNA"/>
</dbReference>
<dbReference type="InterPro" id="IPR024881">
    <property type="entry name" value="Tip"/>
</dbReference>
<gene>
    <name evidence="2" type="ORF">EVG20_g4607</name>
</gene>
<keyword evidence="1" id="KW-0732">Signal</keyword>
<proteinExistence type="predicted"/>
<evidence type="ECO:0000256" key="1">
    <source>
        <dbReference type="ARBA" id="ARBA00022729"/>
    </source>
</evidence>
<dbReference type="Proteomes" id="UP000298327">
    <property type="component" value="Unassembled WGS sequence"/>
</dbReference>
<dbReference type="GO" id="GO:0005886">
    <property type="term" value="C:plasma membrane"/>
    <property type="evidence" value="ECO:0007669"/>
    <property type="project" value="TreeGrafter"/>
</dbReference>
<feature type="non-terminal residue" evidence="2">
    <location>
        <position position="356"/>
    </location>
</feature>
<evidence type="ECO:0000313" key="2">
    <source>
        <dbReference type="EMBL" id="TFY66482.1"/>
    </source>
</evidence>
<evidence type="ECO:0008006" key="4">
    <source>
        <dbReference type="Google" id="ProtNLM"/>
    </source>
</evidence>
<reference evidence="2 3" key="1">
    <citation type="submission" date="2019-02" db="EMBL/GenBank/DDBJ databases">
        <title>Genome sequencing of the rare red list fungi Dentipellis fragilis.</title>
        <authorList>
            <person name="Buettner E."/>
            <person name="Kellner H."/>
        </authorList>
    </citation>
    <scope>NUCLEOTIDE SEQUENCE [LARGE SCALE GENOMIC DNA]</scope>
    <source>
        <strain evidence="2 3">DSM 105465</strain>
    </source>
</reference>
<dbReference type="PANTHER" id="PTHR13412:SF0">
    <property type="entry name" value="T-CELL IMMUNOMODULATORY PROTEIN"/>
    <property type="match status" value="1"/>
</dbReference>
<dbReference type="Pfam" id="PF13517">
    <property type="entry name" value="FG-GAP_3"/>
    <property type="match status" value="2"/>
</dbReference>
<dbReference type="PANTHER" id="PTHR13412">
    <property type="entry name" value="T-CELL IMMUNOMODULATORY PROTEIN HOMOLOG"/>
    <property type="match status" value="1"/>
</dbReference>
<dbReference type="AlphaFoldDB" id="A0A4Y9YW93"/>
<dbReference type="Gene3D" id="2.130.10.130">
    <property type="entry name" value="Integrin alpha, N-terminal"/>
    <property type="match status" value="1"/>
</dbReference>
<accession>A0A4Y9YW93</accession>
<dbReference type="InterPro" id="IPR013517">
    <property type="entry name" value="FG-GAP"/>
</dbReference>
<dbReference type="SUPFAM" id="SSF69318">
    <property type="entry name" value="Integrin alpha N-terminal domain"/>
    <property type="match status" value="1"/>
</dbReference>
<protein>
    <recommendedName>
        <fullName evidence="4">VCBS repeat-containing protein</fullName>
    </recommendedName>
</protein>
<keyword evidence="3" id="KW-1185">Reference proteome</keyword>
<dbReference type="InterPro" id="IPR028994">
    <property type="entry name" value="Integrin_alpha_N"/>
</dbReference>
<sequence length="356" mass="39025">MLPRLYLFAMYRSFRRRRPPRFSSFLLLACVALTVLASPTAASWIWPFSPKRFKGNALLGAGSMGLEDEDGRVVAFGDFNGDQFLDVIMLGSDQQTLSVLTPGTEDFTFRRSASFRHPQAVYNVVPGDFTQDGTLDVLVTSRSSVSGQLTMSLYPARVGGGFDVDSIHLPSSTLSQPITLDIDGDMKIDLLGLRPGNPPSLKVWQNVWNASDSSDHLYDIIDPPFNGTQPLCRISNPHSNAVVDLNGDCLADLFLMCDEPGGDKSYQIWVNNKDEGFALAQSGRLPRGTQSVAFADMDRDGTIDLFITTCSSVSTATGLGSNCAFNIAYNRQLPLCASASSAYHIFHRRQWPKNMS</sequence>
<organism evidence="2 3">
    <name type="scientific">Dentipellis fragilis</name>
    <dbReference type="NCBI Taxonomy" id="205917"/>
    <lineage>
        <taxon>Eukaryota</taxon>
        <taxon>Fungi</taxon>
        <taxon>Dikarya</taxon>
        <taxon>Basidiomycota</taxon>
        <taxon>Agaricomycotina</taxon>
        <taxon>Agaricomycetes</taxon>
        <taxon>Russulales</taxon>
        <taxon>Hericiaceae</taxon>
        <taxon>Dentipellis</taxon>
    </lineage>
</organism>
<dbReference type="OrthoDB" id="10022113at2759"/>